<evidence type="ECO:0000256" key="7">
    <source>
        <dbReference type="RuleBase" id="RU000320"/>
    </source>
</evidence>
<dbReference type="RefSeq" id="WP_015555806.1">
    <property type="nucleotide sequence ID" value="NC_021038.1"/>
</dbReference>
<dbReference type="InterPro" id="IPR050586">
    <property type="entry name" value="CPA3_Na-H_Antiporter_D"/>
</dbReference>
<feature type="transmembrane region" description="Helical" evidence="8">
    <location>
        <begin position="331"/>
        <end position="350"/>
    </location>
</feature>
<reference evidence="11" key="1">
    <citation type="submission" date="2010-03" db="EMBL/GenBank/DDBJ databases">
        <title>The genome sequence of Synergistetes sp. SGP1.</title>
        <authorList>
            <consortium name="metaHIT consortium -- http://www.metahit.eu/"/>
            <person name="Pajon A."/>
            <person name="Turner K."/>
            <person name="Parkhill J."/>
            <person name="Wade W."/>
            <person name="Vartoukian S."/>
        </authorList>
    </citation>
    <scope>NUCLEOTIDE SEQUENCE [LARGE SCALE GENOMIC DNA]</scope>
    <source>
        <strain evidence="11">SGP1</strain>
    </source>
</reference>
<dbReference type="PRINTS" id="PR01434">
    <property type="entry name" value="NADHDHGNASE5"/>
</dbReference>
<feature type="transmembrane region" description="Helical" evidence="8">
    <location>
        <begin position="114"/>
        <end position="147"/>
    </location>
</feature>
<evidence type="ECO:0000256" key="4">
    <source>
        <dbReference type="ARBA" id="ARBA00022692"/>
    </source>
</evidence>
<organism evidence="10 11">
    <name type="scientific">Fretibacterium fastidiosum</name>
    <dbReference type="NCBI Taxonomy" id="651822"/>
    <lineage>
        <taxon>Bacteria</taxon>
        <taxon>Thermotogati</taxon>
        <taxon>Synergistota</taxon>
        <taxon>Synergistia</taxon>
        <taxon>Synergistales</taxon>
        <taxon>Aminobacteriaceae</taxon>
        <taxon>Fretibacterium</taxon>
    </lineage>
</organism>
<sequence length="496" mass="51814">MDDRVLLLPILLPALAAAALPLRRFKGRTGFCAFAGGAVLSNSALLLYLAARPPVGTLTLLRLSHDLSLALRLDGAGAAFAALLACLCPFVALYGLGYMSRTPHRDKPFFVCFALAYGAAAGVALAANLTTLCLFCQLLILAVLPITRREGQRIAEVAFSLPLGWGVFCTLLSLAFATAFIGNVDFVPGGCLPADALRKPDLLYLIYLLGFLGFGLETAVLPLRGWPVASAEAPAPASALLNAVAVANAGVFAIIRLTWYVFGPDALNGSWAHLAAFALACVTTVYGACMALSSQRLKLRLAWSTIGQLAYVLLGTLLLTPSGLSAGMTQMAAHALIKANLYFCAGAILCQSGRRFLFDMRGWGFGMPATFLAFLLSALALVGLPPMAGFIAKWRLGIAAASAGASSPIGFFGLAAMLTSALLTTFYVLQVLCVAVMPGRGFNLRAANYGITDPGPAMLIPIGLLAASALLLGLWADPVLGFFERAVPGTLPEAIP</sequence>
<dbReference type="AlphaFoldDB" id="A0AB94IV86"/>
<evidence type="ECO:0000256" key="5">
    <source>
        <dbReference type="ARBA" id="ARBA00022989"/>
    </source>
</evidence>
<feature type="transmembrane region" description="Helical" evidence="8">
    <location>
        <begin position="301"/>
        <end position="319"/>
    </location>
</feature>
<feature type="transmembrane region" description="Helical" evidence="8">
    <location>
        <begin position="457"/>
        <end position="476"/>
    </location>
</feature>
<dbReference type="GO" id="GO:0005886">
    <property type="term" value="C:plasma membrane"/>
    <property type="evidence" value="ECO:0007669"/>
    <property type="project" value="UniProtKB-SubCell"/>
</dbReference>
<name>A0AB94IV86_9BACT</name>
<feature type="transmembrane region" description="Helical" evidence="8">
    <location>
        <begin position="28"/>
        <end position="50"/>
    </location>
</feature>
<proteinExistence type="inferred from homology"/>
<keyword evidence="4 7" id="KW-0812">Transmembrane</keyword>
<keyword evidence="3" id="KW-1003">Cell membrane</keyword>
<feature type="transmembrane region" description="Helical" evidence="8">
    <location>
        <begin position="159"/>
        <end position="182"/>
    </location>
</feature>
<comment type="subcellular location">
    <subcellularLocation>
        <location evidence="1">Cell membrane</location>
        <topology evidence="1">Multi-pass membrane protein</topology>
    </subcellularLocation>
    <subcellularLocation>
        <location evidence="7">Membrane</location>
        <topology evidence="7">Multi-pass membrane protein</topology>
    </subcellularLocation>
</comment>
<evidence type="ECO:0000256" key="2">
    <source>
        <dbReference type="ARBA" id="ARBA00005346"/>
    </source>
</evidence>
<keyword evidence="11" id="KW-1185">Reference proteome</keyword>
<protein>
    <submittedName>
        <fullName evidence="10">Formate hydrogenlyase subunit 3/Multisubunit Na+/H+ antiporter, MnhD subunit</fullName>
    </submittedName>
</protein>
<feature type="transmembrane region" description="Helical" evidence="8">
    <location>
        <begin position="411"/>
        <end position="436"/>
    </location>
</feature>
<evidence type="ECO:0000313" key="10">
    <source>
        <dbReference type="EMBL" id="CBL27659.1"/>
    </source>
</evidence>
<feature type="transmembrane region" description="Helical" evidence="8">
    <location>
        <begin position="371"/>
        <end position="391"/>
    </location>
</feature>
<dbReference type="PANTHER" id="PTHR42703:SF1">
    <property type="entry name" value="NA(+)_H(+) ANTIPORTER SUBUNIT D1"/>
    <property type="match status" value="1"/>
</dbReference>
<accession>A0AB94IV86</accession>
<evidence type="ECO:0000259" key="9">
    <source>
        <dbReference type="Pfam" id="PF00361"/>
    </source>
</evidence>
<keyword evidence="6 8" id="KW-0472">Membrane</keyword>
<gene>
    <name evidence="10" type="ORF">SY1_00860</name>
</gene>
<feature type="transmembrane region" description="Helical" evidence="8">
    <location>
        <begin position="202"/>
        <end position="223"/>
    </location>
</feature>
<evidence type="ECO:0000256" key="6">
    <source>
        <dbReference type="ARBA" id="ARBA00023136"/>
    </source>
</evidence>
<dbReference type="Proteomes" id="UP000008957">
    <property type="component" value="Chromosome"/>
</dbReference>
<evidence type="ECO:0000256" key="3">
    <source>
        <dbReference type="ARBA" id="ARBA00022475"/>
    </source>
</evidence>
<evidence type="ECO:0000256" key="8">
    <source>
        <dbReference type="SAM" id="Phobius"/>
    </source>
</evidence>
<dbReference type="PANTHER" id="PTHR42703">
    <property type="entry name" value="NADH DEHYDROGENASE"/>
    <property type="match status" value="1"/>
</dbReference>
<reference evidence="10 11" key="2">
    <citation type="submission" date="2010-03" db="EMBL/GenBank/DDBJ databases">
        <authorList>
            <person name="Pajon A."/>
        </authorList>
    </citation>
    <scope>NUCLEOTIDE SEQUENCE [LARGE SCALE GENOMIC DNA]</scope>
    <source>
        <strain evidence="10 11">SGP1</strain>
    </source>
</reference>
<keyword evidence="5 8" id="KW-1133">Transmembrane helix</keyword>
<evidence type="ECO:0000256" key="1">
    <source>
        <dbReference type="ARBA" id="ARBA00004651"/>
    </source>
</evidence>
<dbReference type="InterPro" id="IPR001750">
    <property type="entry name" value="ND/Mrp_TM"/>
</dbReference>
<dbReference type="Pfam" id="PF00361">
    <property type="entry name" value="Proton_antipo_M"/>
    <property type="match status" value="1"/>
</dbReference>
<feature type="transmembrane region" description="Helical" evidence="8">
    <location>
        <begin position="235"/>
        <end position="259"/>
    </location>
</feature>
<feature type="transmembrane region" description="Helical" evidence="8">
    <location>
        <begin position="71"/>
        <end position="94"/>
    </location>
</feature>
<dbReference type="EMBL" id="FP929056">
    <property type="protein sequence ID" value="CBL27659.1"/>
    <property type="molecule type" value="Genomic_DNA"/>
</dbReference>
<dbReference type="KEGG" id="sbr:SY1_00860"/>
<comment type="similarity">
    <text evidence="2">Belongs to the CPA3 antiporters (TC 2.A.63) subunit D family.</text>
</comment>
<feature type="transmembrane region" description="Helical" evidence="8">
    <location>
        <begin position="271"/>
        <end position="289"/>
    </location>
</feature>
<feature type="domain" description="NADH:quinone oxidoreductase/Mrp antiporter transmembrane" evidence="9">
    <location>
        <begin position="199"/>
        <end position="413"/>
    </location>
</feature>
<evidence type="ECO:0000313" key="11">
    <source>
        <dbReference type="Proteomes" id="UP000008957"/>
    </source>
</evidence>